<dbReference type="EMBL" id="RXIC02000023">
    <property type="protein sequence ID" value="KAB1213642.1"/>
    <property type="molecule type" value="Genomic_DNA"/>
</dbReference>
<evidence type="ECO:0000313" key="8">
    <source>
        <dbReference type="Proteomes" id="UP000516437"/>
    </source>
</evidence>
<evidence type="ECO:0000256" key="3">
    <source>
        <dbReference type="ARBA" id="ARBA00022679"/>
    </source>
</evidence>
<organism evidence="7 8">
    <name type="scientific">Morella rubra</name>
    <name type="common">Chinese bayberry</name>
    <dbReference type="NCBI Taxonomy" id="262757"/>
    <lineage>
        <taxon>Eukaryota</taxon>
        <taxon>Viridiplantae</taxon>
        <taxon>Streptophyta</taxon>
        <taxon>Embryophyta</taxon>
        <taxon>Tracheophyta</taxon>
        <taxon>Spermatophyta</taxon>
        <taxon>Magnoliopsida</taxon>
        <taxon>eudicotyledons</taxon>
        <taxon>Gunneridae</taxon>
        <taxon>Pentapetalae</taxon>
        <taxon>rosids</taxon>
        <taxon>fabids</taxon>
        <taxon>Fagales</taxon>
        <taxon>Myricaceae</taxon>
        <taxon>Morella</taxon>
    </lineage>
</organism>
<dbReference type="InterPro" id="IPR051419">
    <property type="entry name" value="Lys/N-term_MeTrsfase_sf"/>
</dbReference>
<dbReference type="PANTHER" id="PTHR12176:SF78">
    <property type="entry name" value="EEF1A LYSINE AND N-TERMINAL METHYLTRANSFERASE"/>
    <property type="match status" value="1"/>
</dbReference>
<evidence type="ECO:0000313" key="6">
    <source>
        <dbReference type="EMBL" id="KAB1213624.1"/>
    </source>
</evidence>
<reference evidence="7" key="3">
    <citation type="submission" date="2019-09" db="EMBL/GenBank/DDBJ databases">
        <authorList>
            <person name="Gao Z."/>
        </authorList>
    </citation>
    <scope>NUCLEOTIDE SEQUENCE</scope>
    <source>
        <tissue evidence="7">Leaves</tissue>
    </source>
</reference>
<keyword evidence="3 7" id="KW-0808">Transferase</keyword>
<evidence type="ECO:0000256" key="1">
    <source>
        <dbReference type="ARBA" id="ARBA00008361"/>
    </source>
</evidence>
<comment type="similarity">
    <text evidence="1">Belongs to the methyltransferase superfamily.</text>
</comment>
<evidence type="ECO:0000256" key="2">
    <source>
        <dbReference type="ARBA" id="ARBA00022603"/>
    </source>
</evidence>
<dbReference type="PANTHER" id="PTHR12176">
    <property type="entry name" value="SAM-DEPENDENT METHYLTRANSFERASE SUPERFAMILY PROTEIN"/>
    <property type="match status" value="1"/>
</dbReference>
<feature type="region of interest" description="Disordered" evidence="5">
    <location>
        <begin position="515"/>
        <end position="534"/>
    </location>
</feature>
<gene>
    <name evidence="7" type="ORF">CJ030_MR5G020289</name>
    <name evidence="6" type="ORF">CJ030_MR5G020307</name>
</gene>
<dbReference type="OrthoDB" id="411785at2759"/>
<reference evidence="7" key="1">
    <citation type="submission" date="2018-07" db="EMBL/GenBank/DDBJ databases">
        <authorList>
            <person name="Gao Z.-S."/>
            <person name="Jia H.-M."/>
            <person name="Jia H.-J."/>
            <person name="Cai Q.-L."/>
            <person name="Wang Y."/>
            <person name="Zhao H.-B."/>
        </authorList>
    </citation>
    <scope>NUCLEOTIDE SEQUENCE</scope>
    <source>
        <tissue evidence="7">Leaves</tissue>
    </source>
</reference>
<protein>
    <submittedName>
        <fullName evidence="7">Methyltransferase-like protein 13</fullName>
    </submittedName>
</protein>
<dbReference type="GO" id="GO:0032259">
    <property type="term" value="P:methylation"/>
    <property type="evidence" value="ECO:0007669"/>
    <property type="project" value="UniProtKB-KW"/>
</dbReference>
<proteinExistence type="inferred from homology"/>
<dbReference type="GO" id="GO:0008168">
    <property type="term" value="F:methyltransferase activity"/>
    <property type="evidence" value="ECO:0007669"/>
    <property type="project" value="UniProtKB-KW"/>
</dbReference>
<dbReference type="FunFam" id="3.40.50.150:FF:000256">
    <property type="entry name" value="S-adenosyl-L-methionine-dependent methyltransferase superfamily protein"/>
    <property type="match status" value="1"/>
</dbReference>
<feature type="compositionally biased region" description="Basic residues" evidence="5">
    <location>
        <begin position="515"/>
        <end position="531"/>
    </location>
</feature>
<sequence length="830" mass="92606">MEKKAQTEELLGTTLEDFTSKENWDKFFTIRGGDDSFEWYADWPELKAPLFSHLNRLQEPSLSSVESVGPVFPQILVPGCGNSRLSEHLYDAGFKGITNIDFSKVVISDMLRRNVRERPGMLWRVMDMTNMQAPFSYYLYPMFIDLVLALKSLGRAKIARKQEVGAKEFMDATFDAVLDKGGLDALMEPEHGPKLGNQYLTEVKRALRSEGKFICLTLAESHVLDLLFSKLRAGWKMSVEAIPQKPSNRPSLQTFMVVAEKDMSTTAHEITTLFDTSSLDCNRNQACGLCEALEKENHFRRGYSNGSDILHSLEDLKLGAKGDLMKLCQGRRFELTLDGKLGSYRAVLLDAHQQPGPFIYHCAVFIVPKPRAHEWLFSSEEGQWMVVESSNAARLIMVLLDSSHSHFSMDAIQKDLSPLIKQLAPGKDDNGAQIPFMMASDGIKQRNIIHKVTSPLSGPVVVEDVVYENVGLDVSHLLPSKDLIFRRLIFERTESLVQSEALLMMGGSSYAVNRVKRKETRSSSKSKRKGAQKQMELSNELTVYHSYLASSYHTGIISGFNLISSYIENVVSTGKTEKKEGGVDEMLNTILPVDCLARVKAVVVGLGAGLLPMFLHECMPFLHIEVVELDPVIFSLARDFFGFIEDKHLKVQIADGIQYVGELANSSEGDEMSVFHRNGDSSCSSTENGLACQLEGRGPTKVDIAILDVDSSDSSTGLTCPAADFVELSFLQSVKDTLSEQGLFVINLVSRSSAIKDMVVSRMKAVFTHLFCLQLEEDVNEVLFALRLESCLEEDYFPEATLKLEKLLKFKDPVMSQSILDAAKKIRCLK</sequence>
<keyword evidence="2 7" id="KW-0489">Methyltransferase</keyword>
<dbReference type="EMBL" id="RXIC02000023">
    <property type="protein sequence ID" value="KAB1213624.1"/>
    <property type="molecule type" value="Genomic_DNA"/>
</dbReference>
<comment type="caution">
    <text evidence="7">The sequence shown here is derived from an EMBL/GenBank/DDBJ whole genome shotgun (WGS) entry which is preliminary data.</text>
</comment>
<keyword evidence="4" id="KW-0511">Multifunctional enzyme</keyword>
<reference evidence="7 8" key="2">
    <citation type="journal article" date="2019" name="Plant Biotechnol. J.">
        <title>The red bayberry genome and genetic basis of sex determination.</title>
        <authorList>
            <person name="Jia H.M."/>
            <person name="Jia H.J."/>
            <person name="Cai Q.L."/>
            <person name="Wang Y."/>
            <person name="Zhao H.B."/>
            <person name="Yang W.F."/>
            <person name="Wang G.Y."/>
            <person name="Li Y.H."/>
            <person name="Zhan D.L."/>
            <person name="Shen Y.T."/>
            <person name="Niu Q.F."/>
            <person name="Chang L."/>
            <person name="Qiu J."/>
            <person name="Zhao L."/>
            <person name="Xie H.B."/>
            <person name="Fu W.Y."/>
            <person name="Jin J."/>
            <person name="Li X.W."/>
            <person name="Jiao Y."/>
            <person name="Zhou C.C."/>
            <person name="Tu T."/>
            <person name="Chai C.Y."/>
            <person name="Gao J.L."/>
            <person name="Fan L.J."/>
            <person name="van de Weg E."/>
            <person name="Wang J.Y."/>
            <person name="Gao Z.S."/>
        </authorList>
    </citation>
    <scope>NUCLEOTIDE SEQUENCE [LARGE SCALE GENOMIC DNA]</scope>
    <source>
        <tissue evidence="7">Leaves</tissue>
    </source>
</reference>
<name>A0A6A1VL34_9ROSI</name>
<dbReference type="InterPro" id="IPR029063">
    <property type="entry name" value="SAM-dependent_MTases_sf"/>
</dbReference>
<evidence type="ECO:0000313" key="7">
    <source>
        <dbReference type="EMBL" id="KAB1213642.1"/>
    </source>
</evidence>
<evidence type="ECO:0000256" key="4">
    <source>
        <dbReference type="ARBA" id="ARBA00023268"/>
    </source>
</evidence>
<dbReference type="Proteomes" id="UP000516437">
    <property type="component" value="Chromosome 5"/>
</dbReference>
<dbReference type="SUPFAM" id="SSF53335">
    <property type="entry name" value="S-adenosyl-L-methionine-dependent methyltransferases"/>
    <property type="match status" value="2"/>
</dbReference>
<keyword evidence="8" id="KW-1185">Reference proteome</keyword>
<dbReference type="Gene3D" id="3.40.50.150">
    <property type="entry name" value="Vaccinia Virus protein VP39"/>
    <property type="match status" value="2"/>
</dbReference>
<evidence type="ECO:0000256" key="5">
    <source>
        <dbReference type="SAM" id="MobiDB-lite"/>
    </source>
</evidence>
<accession>A0A6A1VL34</accession>
<dbReference type="AlphaFoldDB" id="A0A6A1VL34"/>